<dbReference type="GO" id="GO:0005525">
    <property type="term" value="F:GTP binding"/>
    <property type="evidence" value="ECO:0007669"/>
    <property type="project" value="UniProtKB-KW"/>
</dbReference>
<dbReference type="EMBL" id="FQZZ01000002">
    <property type="protein sequence ID" value="SHJ88761.1"/>
    <property type="molecule type" value="Genomic_DNA"/>
</dbReference>
<protein>
    <submittedName>
        <fullName evidence="7">LAO/AO transport system kinase</fullName>
    </submittedName>
</protein>
<keyword evidence="7" id="KW-0418">Kinase</keyword>
<dbReference type="PANTHER" id="PTHR43087">
    <property type="entry name" value="LYSINE/ARGININE/ORNITHINE TRANSPORT SYSTEM KINASE"/>
    <property type="match status" value="1"/>
</dbReference>
<keyword evidence="8" id="KW-1185">Reference proteome</keyword>
<dbReference type="AlphaFoldDB" id="A0A1H0GIX9"/>
<evidence type="ECO:0000256" key="2">
    <source>
        <dbReference type="ARBA" id="ARBA00022741"/>
    </source>
</evidence>
<dbReference type="OrthoDB" id="9778292at2"/>
<dbReference type="NCBIfam" id="TIGR00750">
    <property type="entry name" value="lao"/>
    <property type="match status" value="1"/>
</dbReference>
<dbReference type="InterPro" id="IPR027417">
    <property type="entry name" value="P-loop_NTPase"/>
</dbReference>
<dbReference type="GO" id="GO:0016301">
    <property type="term" value="F:kinase activity"/>
    <property type="evidence" value="ECO:0007669"/>
    <property type="project" value="UniProtKB-KW"/>
</dbReference>
<dbReference type="SMART" id="SM00382">
    <property type="entry name" value="AAA"/>
    <property type="match status" value="1"/>
</dbReference>
<dbReference type="Gene3D" id="3.40.50.300">
    <property type="entry name" value="P-loop containing nucleotide triphosphate hydrolases"/>
    <property type="match status" value="1"/>
</dbReference>
<dbReference type="InterPro" id="IPR005129">
    <property type="entry name" value="GTPase_ArgK"/>
</dbReference>
<keyword evidence="3" id="KW-0378">Hydrolase</keyword>
<dbReference type="GO" id="GO:0003924">
    <property type="term" value="F:GTPase activity"/>
    <property type="evidence" value="ECO:0007669"/>
    <property type="project" value="InterPro"/>
</dbReference>
<evidence type="ECO:0000256" key="5">
    <source>
        <dbReference type="ARBA" id="ARBA00023186"/>
    </source>
</evidence>
<dbReference type="Pfam" id="PF03308">
    <property type="entry name" value="MeaB"/>
    <property type="match status" value="1"/>
</dbReference>
<evidence type="ECO:0000259" key="6">
    <source>
        <dbReference type="SMART" id="SM00382"/>
    </source>
</evidence>
<proteinExistence type="inferred from homology"/>
<feature type="domain" description="AAA+ ATPase" evidence="6">
    <location>
        <begin position="50"/>
        <end position="259"/>
    </location>
</feature>
<accession>A0A1H0GIX9</accession>
<keyword evidence="2" id="KW-0547">Nucleotide-binding</keyword>
<keyword evidence="5" id="KW-0143">Chaperone</keyword>
<dbReference type="Proteomes" id="UP000324252">
    <property type="component" value="Unassembled WGS sequence"/>
</dbReference>
<keyword evidence="7" id="KW-0808">Transferase</keyword>
<comment type="similarity">
    <text evidence="1">Belongs to the SIMIBI class G3E GTPase family. ArgK/MeaB subfamily.</text>
</comment>
<sequence>MARPYIPSLDLIEPAARGEIWAVARLISRAEAGQPEVREAIGEIYKRAGAAHVIGITGVPGSGKSTLVSKLVRKLLDAGERVAVVAIDPSSPYSGGSILGDRIRMSDLVLDPNVFIRSMATRGAVGGMAHAALDVVDILDLAGFDKIIIETVGVGQDEVEIAKSSHTTVVVSAPGLGDEIQAIKAGILEIADLHVVSKCDRSDANRTLTDLKMMLKDGLGGALTRGWVPPVIGTSSYDDEGFDELVDGFARHLAHLEGPAGQARREQISVFRLKKAAEALMLEMLRSDPSFEPEGKRVAARQTDPYTAASGIVKHFSTEKTHV</sequence>
<evidence type="ECO:0000313" key="7">
    <source>
        <dbReference type="EMBL" id="SHJ88761.1"/>
    </source>
</evidence>
<keyword evidence="4" id="KW-0342">GTP-binding</keyword>
<dbReference type="InterPro" id="IPR003593">
    <property type="entry name" value="AAA+_ATPase"/>
</dbReference>
<dbReference type="SUPFAM" id="SSF52540">
    <property type="entry name" value="P-loop containing nucleoside triphosphate hydrolases"/>
    <property type="match status" value="1"/>
</dbReference>
<organism evidence="7 8">
    <name type="scientific">Lutimaribacter pacificus</name>
    <dbReference type="NCBI Taxonomy" id="391948"/>
    <lineage>
        <taxon>Bacteria</taxon>
        <taxon>Pseudomonadati</taxon>
        <taxon>Pseudomonadota</taxon>
        <taxon>Alphaproteobacteria</taxon>
        <taxon>Rhodobacterales</taxon>
        <taxon>Roseobacteraceae</taxon>
        <taxon>Lutimaribacter</taxon>
    </lineage>
</organism>
<gene>
    <name evidence="7" type="ORF">SAMN05444142_102254</name>
</gene>
<reference evidence="7 8" key="1">
    <citation type="submission" date="2016-11" db="EMBL/GenBank/DDBJ databases">
        <authorList>
            <person name="Varghese N."/>
            <person name="Submissions S."/>
        </authorList>
    </citation>
    <scope>NUCLEOTIDE SEQUENCE [LARGE SCALE GENOMIC DNA]</scope>
    <source>
        <strain evidence="7 8">DSM 29620</strain>
    </source>
</reference>
<evidence type="ECO:0000256" key="3">
    <source>
        <dbReference type="ARBA" id="ARBA00022801"/>
    </source>
</evidence>
<dbReference type="InterPro" id="IPR052040">
    <property type="entry name" value="GTPase/Isobutyryl-CoA_mutase"/>
</dbReference>
<evidence type="ECO:0000313" key="8">
    <source>
        <dbReference type="Proteomes" id="UP000324252"/>
    </source>
</evidence>
<dbReference type="PANTHER" id="PTHR43087:SF1">
    <property type="entry name" value="LAO_AO TRANSPORT SYSTEM ATPASE"/>
    <property type="match status" value="1"/>
</dbReference>
<evidence type="ECO:0000256" key="4">
    <source>
        <dbReference type="ARBA" id="ARBA00023134"/>
    </source>
</evidence>
<dbReference type="RefSeq" id="WP_149787924.1">
    <property type="nucleotide sequence ID" value="NZ_FNIO01000003.1"/>
</dbReference>
<evidence type="ECO:0000256" key="1">
    <source>
        <dbReference type="ARBA" id="ARBA00009625"/>
    </source>
</evidence>
<dbReference type="CDD" id="cd03114">
    <property type="entry name" value="MMAA-like"/>
    <property type="match status" value="1"/>
</dbReference>
<name>A0A1H0GIX9_9RHOB</name>